<keyword evidence="1" id="KW-0732">Signal</keyword>
<reference evidence="3" key="1">
    <citation type="journal article" date="2017" name="Cell">
        <title>Insights into land plant evolution garnered from the Marchantia polymorpha genome.</title>
        <authorList>
            <person name="Bowman J.L."/>
            <person name="Kohchi T."/>
            <person name="Yamato K.T."/>
            <person name="Jenkins J."/>
            <person name="Shu S."/>
            <person name="Ishizaki K."/>
            <person name="Yamaoka S."/>
            <person name="Nishihama R."/>
            <person name="Nakamura Y."/>
            <person name="Berger F."/>
            <person name="Adam C."/>
            <person name="Aki S.S."/>
            <person name="Althoff F."/>
            <person name="Araki T."/>
            <person name="Arteaga-Vazquez M.A."/>
            <person name="Balasubrmanian S."/>
            <person name="Barry K."/>
            <person name="Bauer D."/>
            <person name="Boehm C.R."/>
            <person name="Briginshaw L."/>
            <person name="Caballero-Perez J."/>
            <person name="Catarino B."/>
            <person name="Chen F."/>
            <person name="Chiyoda S."/>
            <person name="Chovatia M."/>
            <person name="Davies K.M."/>
            <person name="Delmans M."/>
            <person name="Demura T."/>
            <person name="Dierschke T."/>
            <person name="Dolan L."/>
            <person name="Dorantes-Acosta A.E."/>
            <person name="Eklund D.M."/>
            <person name="Florent S.N."/>
            <person name="Flores-Sandoval E."/>
            <person name="Fujiyama A."/>
            <person name="Fukuzawa H."/>
            <person name="Galik B."/>
            <person name="Grimanelli D."/>
            <person name="Grimwood J."/>
            <person name="Grossniklaus U."/>
            <person name="Hamada T."/>
            <person name="Haseloff J."/>
            <person name="Hetherington A.J."/>
            <person name="Higo A."/>
            <person name="Hirakawa Y."/>
            <person name="Hundley H.N."/>
            <person name="Ikeda Y."/>
            <person name="Inoue K."/>
            <person name="Inoue S.I."/>
            <person name="Ishida S."/>
            <person name="Jia Q."/>
            <person name="Kakita M."/>
            <person name="Kanazawa T."/>
            <person name="Kawai Y."/>
            <person name="Kawashima T."/>
            <person name="Kennedy M."/>
            <person name="Kinose K."/>
            <person name="Kinoshita T."/>
            <person name="Kohara Y."/>
            <person name="Koide E."/>
            <person name="Komatsu K."/>
            <person name="Kopischke S."/>
            <person name="Kubo M."/>
            <person name="Kyozuka J."/>
            <person name="Lagercrantz U."/>
            <person name="Lin S.S."/>
            <person name="Lindquist E."/>
            <person name="Lipzen A.M."/>
            <person name="Lu C.W."/>
            <person name="De Luna E."/>
            <person name="Martienssen R.A."/>
            <person name="Minamino N."/>
            <person name="Mizutani M."/>
            <person name="Mizutani M."/>
            <person name="Mochizuki N."/>
            <person name="Monte I."/>
            <person name="Mosher R."/>
            <person name="Nagasaki H."/>
            <person name="Nakagami H."/>
            <person name="Naramoto S."/>
            <person name="Nishitani K."/>
            <person name="Ohtani M."/>
            <person name="Okamoto T."/>
            <person name="Okumura M."/>
            <person name="Phillips J."/>
            <person name="Pollak B."/>
            <person name="Reinders A."/>
            <person name="Rovekamp M."/>
            <person name="Sano R."/>
            <person name="Sawa S."/>
            <person name="Schmid M.W."/>
            <person name="Shirakawa M."/>
            <person name="Solano R."/>
            <person name="Spunde A."/>
            <person name="Suetsugu N."/>
            <person name="Sugano S."/>
            <person name="Sugiyama A."/>
            <person name="Sun R."/>
            <person name="Suzuki Y."/>
            <person name="Takenaka M."/>
            <person name="Takezawa D."/>
            <person name="Tomogane H."/>
            <person name="Tsuzuki M."/>
            <person name="Ueda T."/>
            <person name="Umeda M."/>
            <person name="Ward J.M."/>
            <person name="Watanabe Y."/>
            <person name="Yazaki K."/>
            <person name="Yokoyama R."/>
            <person name="Yoshitake Y."/>
            <person name="Yotsui I."/>
            <person name="Zachgo S."/>
            <person name="Schmutz J."/>
        </authorList>
    </citation>
    <scope>NUCLEOTIDE SEQUENCE [LARGE SCALE GENOMIC DNA]</scope>
    <source>
        <strain evidence="3">Tak-1</strain>
    </source>
</reference>
<evidence type="ECO:0000256" key="1">
    <source>
        <dbReference type="SAM" id="SignalP"/>
    </source>
</evidence>
<dbReference type="AlphaFoldDB" id="A0A2R6XBD6"/>
<name>A0A2R6XBD6_MARPO</name>
<dbReference type="EMBL" id="KZ772697">
    <property type="protein sequence ID" value="PTQ43436.1"/>
    <property type="molecule type" value="Genomic_DNA"/>
</dbReference>
<evidence type="ECO:0000313" key="2">
    <source>
        <dbReference type="EMBL" id="PTQ43436.1"/>
    </source>
</evidence>
<protein>
    <submittedName>
        <fullName evidence="2">Uncharacterized protein</fullName>
    </submittedName>
</protein>
<dbReference type="Proteomes" id="UP000244005">
    <property type="component" value="Unassembled WGS sequence"/>
</dbReference>
<feature type="chain" id="PRO_5015341821" evidence="1">
    <location>
        <begin position="35"/>
        <end position="74"/>
    </location>
</feature>
<organism evidence="2 3">
    <name type="scientific">Marchantia polymorpha</name>
    <name type="common">Common liverwort</name>
    <name type="synonym">Marchantia aquatica</name>
    <dbReference type="NCBI Taxonomy" id="3197"/>
    <lineage>
        <taxon>Eukaryota</taxon>
        <taxon>Viridiplantae</taxon>
        <taxon>Streptophyta</taxon>
        <taxon>Embryophyta</taxon>
        <taxon>Marchantiophyta</taxon>
        <taxon>Marchantiopsida</taxon>
        <taxon>Marchantiidae</taxon>
        <taxon>Marchantiales</taxon>
        <taxon>Marchantiaceae</taxon>
        <taxon>Marchantia</taxon>
    </lineage>
</organism>
<gene>
    <name evidence="2" type="ORF">MARPO_0025s0118</name>
</gene>
<feature type="signal peptide" evidence="1">
    <location>
        <begin position="1"/>
        <end position="34"/>
    </location>
</feature>
<keyword evidence="3" id="KW-1185">Reference proteome</keyword>
<proteinExistence type="predicted"/>
<accession>A0A2R6XBD6</accession>
<sequence length="74" mass="8480">MDKSCCIHCSNRCIQILVLRGFDLLLVVLETSSSTEFKKPFMSFWIRNQKIHPHSKHCMTLGVRLGTRRSSGTV</sequence>
<evidence type="ECO:0000313" key="3">
    <source>
        <dbReference type="Proteomes" id="UP000244005"/>
    </source>
</evidence>